<gene>
    <name evidence="2" type="ORF">LTR84_002977</name>
</gene>
<dbReference type="RefSeq" id="XP_064705552.1">
    <property type="nucleotide sequence ID" value="XM_064846572.1"/>
</dbReference>
<accession>A0AAV9N7P4</accession>
<feature type="region of interest" description="Disordered" evidence="1">
    <location>
        <begin position="346"/>
        <end position="366"/>
    </location>
</feature>
<evidence type="ECO:0000313" key="2">
    <source>
        <dbReference type="EMBL" id="KAK5051325.1"/>
    </source>
</evidence>
<evidence type="ECO:0000256" key="1">
    <source>
        <dbReference type="SAM" id="MobiDB-lite"/>
    </source>
</evidence>
<dbReference type="Proteomes" id="UP001358417">
    <property type="component" value="Unassembled WGS sequence"/>
</dbReference>
<reference evidence="2 3" key="1">
    <citation type="submission" date="2023-08" db="EMBL/GenBank/DDBJ databases">
        <title>Black Yeasts Isolated from many extreme environments.</title>
        <authorList>
            <person name="Coleine C."/>
            <person name="Stajich J.E."/>
            <person name="Selbmann L."/>
        </authorList>
    </citation>
    <scope>NUCLEOTIDE SEQUENCE [LARGE SCALE GENOMIC DNA]</scope>
    <source>
        <strain evidence="2 3">CCFEE 5792</strain>
    </source>
</reference>
<evidence type="ECO:0000313" key="3">
    <source>
        <dbReference type="Proteomes" id="UP001358417"/>
    </source>
</evidence>
<keyword evidence="3" id="KW-1185">Reference proteome</keyword>
<dbReference type="EMBL" id="JAVRRD010000015">
    <property type="protein sequence ID" value="KAK5051325.1"/>
    <property type="molecule type" value="Genomic_DNA"/>
</dbReference>
<feature type="compositionally biased region" description="Basic and acidic residues" evidence="1">
    <location>
        <begin position="615"/>
        <end position="625"/>
    </location>
</feature>
<feature type="compositionally biased region" description="Basic and acidic residues" evidence="1">
    <location>
        <begin position="577"/>
        <end position="598"/>
    </location>
</feature>
<feature type="region of interest" description="Disordered" evidence="1">
    <location>
        <begin position="145"/>
        <end position="167"/>
    </location>
</feature>
<dbReference type="GeneID" id="89971171"/>
<name>A0AAV9N7P4_9EURO</name>
<feature type="region of interest" description="Disordered" evidence="1">
    <location>
        <begin position="73"/>
        <end position="132"/>
    </location>
</feature>
<feature type="compositionally biased region" description="Acidic residues" evidence="1">
    <location>
        <begin position="599"/>
        <end position="614"/>
    </location>
</feature>
<feature type="compositionally biased region" description="Pro residues" evidence="1">
    <location>
        <begin position="106"/>
        <end position="116"/>
    </location>
</feature>
<feature type="region of interest" description="Disordered" evidence="1">
    <location>
        <begin position="1"/>
        <end position="23"/>
    </location>
</feature>
<dbReference type="Gene3D" id="1.10.8.10">
    <property type="entry name" value="DNA helicase RuvA subunit, C-terminal domain"/>
    <property type="match status" value="1"/>
</dbReference>
<proteinExistence type="predicted"/>
<sequence>MPPKRGGGARRGRGSNAPGDPSLAEQVNLLDNFQQNIYPGVAARDMIIADLRASNWNLDAAIAAWRTRRQALLSQQAEGEPQVPANNAVSESSSSPSSPTSTASPPSTPSPPPPNRPVTVGRPIPRRNATSAPAKLILRLHMRNSRPPPRASQVTAAQSAVPFNENHEQERRDAALALRLHMEELIGEEGLISPAEAILMLNRRRWDLTQTAKEFRKLIKASRRETTLLRLARTYDQMRTPLQQEVAPPQQGTISMQQSERLAELLNITGRNDWHSLRVCLQSHNWNLVAAVSQWFTQGIPPVQAPSSVEHGGVRLNTNLHQLPMPTWDDTRSASSLEGWAIEPEEFAKPGEADSDSSSEEGTGLIKQDRKRLPGFLINASRATAKKGMRNNSLFLIEYISRGRYWYNRFEQQANLKWPGVGFPTAPHGQNPKPDQSKLVEFDWTNQRHVDWLNNWRRQNCDRVTGLKKRAEAQKWSEEELQFLYDLSAELLDKKKKESPHLPEDHFLPLRFDKDIKEDWRVRFNNRFRGTVQPGCSQPRLDREQSAIMTQRARTRAIVDRFRVKADVDYFKKIDAAKKAREDAAAEARGEKRSREHEDDNSDDGVLETDSEDEDSHKDKRARTGEDEDKE</sequence>
<feature type="compositionally biased region" description="Low complexity" evidence="1">
    <location>
        <begin position="83"/>
        <end position="105"/>
    </location>
</feature>
<protein>
    <submittedName>
        <fullName evidence="2">Uncharacterized protein</fullName>
    </submittedName>
</protein>
<organism evidence="2 3">
    <name type="scientific">Exophiala bonariae</name>
    <dbReference type="NCBI Taxonomy" id="1690606"/>
    <lineage>
        <taxon>Eukaryota</taxon>
        <taxon>Fungi</taxon>
        <taxon>Dikarya</taxon>
        <taxon>Ascomycota</taxon>
        <taxon>Pezizomycotina</taxon>
        <taxon>Eurotiomycetes</taxon>
        <taxon>Chaetothyriomycetidae</taxon>
        <taxon>Chaetothyriales</taxon>
        <taxon>Herpotrichiellaceae</taxon>
        <taxon>Exophiala</taxon>
    </lineage>
</organism>
<comment type="caution">
    <text evidence="2">The sequence shown here is derived from an EMBL/GenBank/DDBJ whole genome shotgun (WGS) entry which is preliminary data.</text>
</comment>
<feature type="region of interest" description="Disordered" evidence="1">
    <location>
        <begin position="577"/>
        <end position="631"/>
    </location>
</feature>
<dbReference type="AlphaFoldDB" id="A0AAV9N7P4"/>